<dbReference type="InterPro" id="IPR035093">
    <property type="entry name" value="RelE/ParE_toxin_dom_sf"/>
</dbReference>
<dbReference type="AlphaFoldDB" id="A0A388TAT9"/>
<dbReference type="InterPro" id="IPR007712">
    <property type="entry name" value="RelE/ParE_toxin"/>
</dbReference>
<evidence type="ECO:0000313" key="3">
    <source>
        <dbReference type="Proteomes" id="UP000269352"/>
    </source>
</evidence>
<evidence type="ECO:0000313" key="2">
    <source>
        <dbReference type="EMBL" id="GBR73379.1"/>
    </source>
</evidence>
<keyword evidence="3" id="KW-1185">Reference proteome</keyword>
<sequence>MRGKNLKLQILPPAQQELEEIAVVHWRLAGASSARKITDKIYQALAHLLKHPKLGLACRDEILKAQEYRMLVCGNYLCVYRLIEDIIFVYHITDGRMDYPKLFKDLQ</sequence>
<gene>
    <name evidence="2" type="primary">parE</name>
    <name evidence="2" type="ORF">NO1_0771</name>
</gene>
<dbReference type="Pfam" id="PF05016">
    <property type="entry name" value="ParE_toxin"/>
    <property type="match status" value="1"/>
</dbReference>
<evidence type="ECO:0000256" key="1">
    <source>
        <dbReference type="ARBA" id="ARBA00022649"/>
    </source>
</evidence>
<keyword evidence="1" id="KW-1277">Toxin-antitoxin system</keyword>
<dbReference type="Gene3D" id="3.30.2310.20">
    <property type="entry name" value="RelE-like"/>
    <property type="match status" value="1"/>
</dbReference>
<organism evidence="2 3">
    <name type="scientific">Termititenax aidoneus</name>
    <dbReference type="NCBI Taxonomy" id="2218524"/>
    <lineage>
        <taxon>Bacteria</taxon>
        <taxon>Bacillati</taxon>
        <taxon>Candidatus Margulisiibacteriota</taxon>
        <taxon>Candidatus Termititenacia</taxon>
        <taxon>Candidatus Termititenacales</taxon>
        <taxon>Candidatus Termititenacaceae</taxon>
        <taxon>Candidatus Termititenax</taxon>
    </lineage>
</organism>
<comment type="caution">
    <text evidence="2">The sequence shown here is derived from an EMBL/GenBank/DDBJ whole genome shotgun (WGS) entry which is preliminary data.</text>
</comment>
<accession>A0A388TAT9</accession>
<protein>
    <submittedName>
        <fullName evidence="2">Toxin ParE</fullName>
    </submittedName>
</protein>
<dbReference type="Proteomes" id="UP000269352">
    <property type="component" value="Unassembled WGS sequence"/>
</dbReference>
<reference evidence="2 3" key="1">
    <citation type="journal article" date="2019" name="ISME J.">
        <title>Genome analyses of uncultured TG2/ZB3 bacteria in 'Margulisbacteria' specifically attached to ectosymbiotic spirochetes of protists in the termite gut.</title>
        <authorList>
            <person name="Utami Y.D."/>
            <person name="Kuwahara H."/>
            <person name="Igai K."/>
            <person name="Murakami T."/>
            <person name="Sugaya K."/>
            <person name="Morikawa T."/>
            <person name="Nagura Y."/>
            <person name="Yuki M."/>
            <person name="Deevong P."/>
            <person name="Inoue T."/>
            <person name="Kihara K."/>
            <person name="Lo N."/>
            <person name="Yamada A."/>
            <person name="Ohkuma M."/>
            <person name="Hongoh Y."/>
        </authorList>
    </citation>
    <scope>NUCLEOTIDE SEQUENCE [LARGE SCALE GENOMIC DNA]</scope>
    <source>
        <strain evidence="2">NkOx7-01</strain>
    </source>
</reference>
<name>A0A388TAT9_TERA1</name>
<dbReference type="EMBL" id="BGZN01000010">
    <property type="protein sequence ID" value="GBR73379.1"/>
    <property type="molecule type" value="Genomic_DNA"/>
</dbReference>
<proteinExistence type="predicted"/>